<organism evidence="1 2">
    <name type="scientific">Leptospira santarosai str. MOR084</name>
    <dbReference type="NCBI Taxonomy" id="1049984"/>
    <lineage>
        <taxon>Bacteria</taxon>
        <taxon>Pseudomonadati</taxon>
        <taxon>Spirochaetota</taxon>
        <taxon>Spirochaetia</taxon>
        <taxon>Leptospirales</taxon>
        <taxon>Leptospiraceae</taxon>
        <taxon>Leptospira</taxon>
    </lineage>
</organism>
<dbReference type="AlphaFoldDB" id="A0A0E2BR57"/>
<reference evidence="1" key="1">
    <citation type="submission" date="2012-10" db="EMBL/GenBank/DDBJ databases">
        <authorList>
            <person name="Harkins D.M."/>
            <person name="Durkin A.S."/>
            <person name="Brinkac L.M."/>
            <person name="Haft D.H."/>
            <person name="Selengut J.D."/>
            <person name="Sanka R."/>
            <person name="DePew J."/>
            <person name="Purushe J."/>
            <person name="Matthias M.A."/>
            <person name="Vinetz J.M."/>
            <person name="Sutton G.G."/>
            <person name="Nierman W.C."/>
            <person name="Fouts D.E."/>
        </authorList>
    </citation>
    <scope>NUCLEOTIDE SEQUENCE [LARGE SCALE GENOMIC DNA]</scope>
    <source>
        <strain evidence="1">MOR084</strain>
    </source>
</reference>
<dbReference type="EMBL" id="AHON02000042">
    <property type="protein sequence ID" value="EKO33887.1"/>
    <property type="molecule type" value="Genomic_DNA"/>
</dbReference>
<keyword evidence="2" id="KW-1185">Reference proteome</keyword>
<protein>
    <submittedName>
        <fullName evidence="1">Uncharacterized protein</fullName>
    </submittedName>
</protein>
<dbReference type="Proteomes" id="UP000006329">
    <property type="component" value="Unassembled WGS sequence"/>
</dbReference>
<comment type="caution">
    <text evidence="1">The sequence shown here is derived from an EMBL/GenBank/DDBJ whole genome shotgun (WGS) entry which is preliminary data.</text>
</comment>
<proteinExistence type="predicted"/>
<sequence length="94" mass="10776">MNQGNEIPDRSCVHSKFTINRLQSFGKNAGVPTNYVSLGFVRTFERLFRCSTPVGVPTISSFGMSFDRNQRSIEKDRGFLFFKLPVSFHEKNRP</sequence>
<accession>A0A0E2BR57</accession>
<evidence type="ECO:0000313" key="1">
    <source>
        <dbReference type="EMBL" id="EKO33887.1"/>
    </source>
</evidence>
<evidence type="ECO:0000313" key="2">
    <source>
        <dbReference type="Proteomes" id="UP000006329"/>
    </source>
</evidence>
<name>A0A0E2BR57_9LEPT</name>
<gene>
    <name evidence="1" type="ORF">LEP1GSC179_2156</name>
</gene>